<evidence type="ECO:0000313" key="3">
    <source>
        <dbReference type="Proteomes" id="UP000231383"/>
    </source>
</evidence>
<name>A0A2M8F3A9_9BACT</name>
<keyword evidence="1" id="KW-1133">Transmembrane helix</keyword>
<accession>A0A2M8F3A9</accession>
<proteinExistence type="predicted"/>
<dbReference type="Proteomes" id="UP000231383">
    <property type="component" value="Unassembled WGS sequence"/>
</dbReference>
<organism evidence="2 3">
    <name type="scientific">Candidatus Roizmanbacteria bacterium CG_4_9_14_0_2_um_filter_39_13</name>
    <dbReference type="NCBI Taxonomy" id="1974839"/>
    <lineage>
        <taxon>Bacteria</taxon>
        <taxon>Candidatus Roizmaniibacteriota</taxon>
    </lineage>
</organism>
<sequence length="208" mass="23190">MVHPFVRIRKSIANLPDKKKYIEVITASLSIPVLLSVVLVNYLNIQDKRSTGNKTPTITEAPNNQSPTIITIIRDPENPTPTPKSMPDTSPTPLITRAECIKDIGPVNIITPSENEVITTNPVEIDVRYDQGDYCSVVWRYRIDNANWSNFTDSDIVIYNMDSGKKTIELQVKSIVSDASTTIKRTFTYQNTDNISTPTIIPSPTIGL</sequence>
<keyword evidence="1" id="KW-0812">Transmembrane</keyword>
<dbReference type="EMBL" id="PFSC01000027">
    <property type="protein sequence ID" value="PJC33793.1"/>
    <property type="molecule type" value="Genomic_DNA"/>
</dbReference>
<comment type="caution">
    <text evidence="2">The sequence shown here is derived from an EMBL/GenBank/DDBJ whole genome shotgun (WGS) entry which is preliminary data.</text>
</comment>
<keyword evidence="1" id="KW-0472">Membrane</keyword>
<evidence type="ECO:0000313" key="2">
    <source>
        <dbReference type="EMBL" id="PJC33793.1"/>
    </source>
</evidence>
<reference evidence="3" key="1">
    <citation type="submission" date="2017-09" db="EMBL/GenBank/DDBJ databases">
        <title>Depth-based differentiation of microbial function through sediment-hosted aquifers and enrichment of novel symbionts in the deep terrestrial subsurface.</title>
        <authorList>
            <person name="Probst A.J."/>
            <person name="Ladd B."/>
            <person name="Jarett J.K."/>
            <person name="Geller-Mcgrath D.E."/>
            <person name="Sieber C.M.K."/>
            <person name="Emerson J.B."/>
            <person name="Anantharaman K."/>
            <person name="Thomas B.C."/>
            <person name="Malmstrom R."/>
            <person name="Stieglmeier M."/>
            <person name="Klingl A."/>
            <person name="Woyke T."/>
            <person name="Ryan C.M."/>
            <person name="Banfield J.F."/>
        </authorList>
    </citation>
    <scope>NUCLEOTIDE SEQUENCE [LARGE SCALE GENOMIC DNA]</scope>
</reference>
<gene>
    <name evidence="2" type="ORF">CO051_01020</name>
</gene>
<evidence type="ECO:0000256" key="1">
    <source>
        <dbReference type="SAM" id="Phobius"/>
    </source>
</evidence>
<protein>
    <submittedName>
        <fullName evidence="2">Uncharacterized protein</fullName>
    </submittedName>
</protein>
<feature type="transmembrane region" description="Helical" evidence="1">
    <location>
        <begin position="21"/>
        <end position="43"/>
    </location>
</feature>
<dbReference type="AlphaFoldDB" id="A0A2M8F3A9"/>